<evidence type="ECO:0000313" key="8">
    <source>
        <dbReference type="EMBL" id="GHC29781.1"/>
    </source>
</evidence>
<comment type="subcellular location">
    <subcellularLocation>
        <location evidence="1">Cell membrane</location>
        <topology evidence="1">Multi-pass membrane protein</topology>
    </subcellularLocation>
</comment>
<comment type="caution">
    <text evidence="8">The sequence shown here is derived from an EMBL/GenBank/DDBJ whole genome shotgun (WGS) entry which is preliminary data.</text>
</comment>
<protein>
    <submittedName>
        <fullName evidence="8">Chromate transporter</fullName>
    </submittedName>
</protein>
<keyword evidence="3" id="KW-1003">Cell membrane</keyword>
<feature type="transmembrane region" description="Helical" evidence="7">
    <location>
        <begin position="90"/>
        <end position="113"/>
    </location>
</feature>
<evidence type="ECO:0000256" key="4">
    <source>
        <dbReference type="ARBA" id="ARBA00022692"/>
    </source>
</evidence>
<feature type="transmembrane region" description="Helical" evidence="7">
    <location>
        <begin position="154"/>
        <end position="185"/>
    </location>
</feature>
<proteinExistence type="inferred from homology"/>
<feature type="transmembrane region" description="Helical" evidence="7">
    <location>
        <begin position="348"/>
        <end position="374"/>
    </location>
</feature>
<dbReference type="Proteomes" id="UP000658305">
    <property type="component" value="Unassembled WGS sequence"/>
</dbReference>
<dbReference type="EMBL" id="BMYI01000011">
    <property type="protein sequence ID" value="GHC29781.1"/>
    <property type="molecule type" value="Genomic_DNA"/>
</dbReference>
<evidence type="ECO:0000256" key="3">
    <source>
        <dbReference type="ARBA" id="ARBA00022475"/>
    </source>
</evidence>
<evidence type="ECO:0000256" key="6">
    <source>
        <dbReference type="ARBA" id="ARBA00023136"/>
    </source>
</evidence>
<gene>
    <name evidence="8" type="ORF">GCM10007291_32970</name>
</gene>
<evidence type="ECO:0000256" key="5">
    <source>
        <dbReference type="ARBA" id="ARBA00022989"/>
    </source>
</evidence>
<evidence type="ECO:0000256" key="2">
    <source>
        <dbReference type="ARBA" id="ARBA00005262"/>
    </source>
</evidence>
<evidence type="ECO:0000313" key="9">
    <source>
        <dbReference type="Proteomes" id="UP000658305"/>
    </source>
</evidence>
<feature type="transmembrane region" description="Helical" evidence="7">
    <location>
        <begin position="395"/>
        <end position="415"/>
    </location>
</feature>
<dbReference type="InterPro" id="IPR014047">
    <property type="entry name" value="Chr_Tranpt_l_chain"/>
</dbReference>
<evidence type="ECO:0000256" key="7">
    <source>
        <dbReference type="SAM" id="Phobius"/>
    </source>
</evidence>
<dbReference type="Pfam" id="PF02417">
    <property type="entry name" value="Chromate_transp"/>
    <property type="match status" value="2"/>
</dbReference>
<keyword evidence="9" id="KW-1185">Reference proteome</keyword>
<accession>A0ABQ3FM58</accession>
<sequence>MGLGAMTGSEPNPPAPSEAARTWARIAALSFGGPAGQIAVMHRILVEEKRWIGERRFLHALNFCMLLPGPEAQQLATYLGWLLNGTRGGLIAGGLFILPGLLSIMALSWLYALHGEAPLVAAIFFGLKAGVLAIVLQAVIRLGRRALGGWLARIVAVVSFLSIFVLDVPFPVIVIGAALIGLLAGRGGQSRKGEPDEDGLKTPPMAGALFAGCLALLAWLVPVVLLALFVPGTVFDVIARFFSQMAVVTFGGAYAALAWVAQEAVAVQGWLRPGEMLDGLGLAETTPGPLIMVLQFVGFLAAFRDAGGLPPLLAGTLGGLLATWVTFAPCFAWIFLCAPWMERLRGSVAPAAALSMVTAAVVGVILNLALWFALHSLFGDVMLWQAGPVRLTLPVLVSFVPSFAALTLLALGLIFWRGVGIGTTLGIMAVAGVLLHLAGLV</sequence>
<name>A0ABQ3FM58_9RHOB</name>
<organism evidence="8 9">
    <name type="scientific">Gemmobacter nanjingensis</name>
    <dbReference type="NCBI Taxonomy" id="488454"/>
    <lineage>
        <taxon>Bacteria</taxon>
        <taxon>Pseudomonadati</taxon>
        <taxon>Pseudomonadota</taxon>
        <taxon>Alphaproteobacteria</taxon>
        <taxon>Rhodobacterales</taxon>
        <taxon>Paracoccaceae</taxon>
        <taxon>Gemmobacter</taxon>
    </lineage>
</organism>
<feature type="transmembrane region" description="Helical" evidence="7">
    <location>
        <begin position="312"/>
        <end position="336"/>
    </location>
</feature>
<dbReference type="PANTHER" id="PTHR33567">
    <property type="entry name" value="CHROMATE ION TRANSPORTER (EUROFUNG)"/>
    <property type="match status" value="1"/>
</dbReference>
<evidence type="ECO:0000256" key="1">
    <source>
        <dbReference type="ARBA" id="ARBA00004651"/>
    </source>
</evidence>
<dbReference type="InterPro" id="IPR003370">
    <property type="entry name" value="Chromate_transpt"/>
</dbReference>
<keyword evidence="6 7" id="KW-0472">Membrane</keyword>
<feature type="transmembrane region" description="Helical" evidence="7">
    <location>
        <begin position="421"/>
        <end position="440"/>
    </location>
</feature>
<dbReference type="PANTHER" id="PTHR33567:SF3">
    <property type="entry name" value="CHROMATE ION TRANSPORTER (EUROFUNG)"/>
    <property type="match status" value="1"/>
</dbReference>
<keyword evidence="5 7" id="KW-1133">Transmembrane helix</keyword>
<dbReference type="PIRSF" id="PIRSF004810">
    <property type="entry name" value="ChrA"/>
    <property type="match status" value="1"/>
</dbReference>
<reference evidence="9" key="1">
    <citation type="journal article" date="2019" name="Int. J. Syst. Evol. Microbiol.">
        <title>The Global Catalogue of Microorganisms (GCM) 10K type strain sequencing project: providing services to taxonomists for standard genome sequencing and annotation.</title>
        <authorList>
            <consortium name="The Broad Institute Genomics Platform"/>
            <consortium name="The Broad Institute Genome Sequencing Center for Infectious Disease"/>
            <person name="Wu L."/>
            <person name="Ma J."/>
        </authorList>
    </citation>
    <scope>NUCLEOTIDE SEQUENCE [LARGE SCALE GENOMIC DNA]</scope>
    <source>
        <strain evidence="9">KCTC 23298</strain>
    </source>
</reference>
<comment type="similarity">
    <text evidence="2">Belongs to the chromate ion transporter (CHR) (TC 2.A.51) family.</text>
</comment>
<feature type="transmembrane region" description="Helical" evidence="7">
    <location>
        <begin position="241"/>
        <end position="261"/>
    </location>
</feature>
<dbReference type="NCBIfam" id="TIGR00937">
    <property type="entry name" value="2A51"/>
    <property type="match status" value="1"/>
</dbReference>
<keyword evidence="4 7" id="KW-0812">Transmembrane</keyword>
<feature type="transmembrane region" description="Helical" evidence="7">
    <location>
        <begin position="281"/>
        <end position="303"/>
    </location>
</feature>
<feature type="transmembrane region" description="Helical" evidence="7">
    <location>
        <begin position="119"/>
        <end position="142"/>
    </location>
</feature>
<feature type="transmembrane region" description="Helical" evidence="7">
    <location>
        <begin position="205"/>
        <end position="229"/>
    </location>
</feature>